<dbReference type="GeneID" id="70187071"/>
<sequence>MVRAERNEHLEHLEHGHDKHQPRLRDIKHSIHKQQRRIIDHIGPFGTDQQQRANQLDVLLARPGAHPSGFTITVDRGPAAGVLLKARSSPGIQGTFGFVGGNLFVAPATWDPASGRILVFNGAFALCAAYPVPAYAATAPPKVMTCSPQTPLNAYVSVRLITCSAPRPDPSSSSAAAGIPMSCSAPSCRMTQNVPGSPSRAICDEEGPIFTFYTQSPGGSATAANPNSRYLVIAPEVLPDGFPVMEKVNLLAVPT</sequence>
<dbReference type="AlphaFoldDB" id="A0A9P9BFV2"/>
<gene>
    <name evidence="2" type="ORF">B0I36DRAFT_356071</name>
</gene>
<feature type="region of interest" description="Disordered" evidence="1">
    <location>
        <begin position="1"/>
        <end position="23"/>
    </location>
</feature>
<evidence type="ECO:0000313" key="2">
    <source>
        <dbReference type="EMBL" id="KAH7012696.1"/>
    </source>
</evidence>
<organism evidence="2 3">
    <name type="scientific">Microdochium trichocladiopsis</name>
    <dbReference type="NCBI Taxonomy" id="1682393"/>
    <lineage>
        <taxon>Eukaryota</taxon>
        <taxon>Fungi</taxon>
        <taxon>Dikarya</taxon>
        <taxon>Ascomycota</taxon>
        <taxon>Pezizomycotina</taxon>
        <taxon>Sordariomycetes</taxon>
        <taxon>Xylariomycetidae</taxon>
        <taxon>Xylariales</taxon>
        <taxon>Microdochiaceae</taxon>
        <taxon>Microdochium</taxon>
    </lineage>
</organism>
<comment type="caution">
    <text evidence="2">The sequence shown here is derived from an EMBL/GenBank/DDBJ whole genome shotgun (WGS) entry which is preliminary data.</text>
</comment>
<proteinExistence type="predicted"/>
<name>A0A9P9BFV2_9PEZI</name>
<dbReference type="Proteomes" id="UP000756346">
    <property type="component" value="Unassembled WGS sequence"/>
</dbReference>
<dbReference type="EMBL" id="JAGTJQ010000014">
    <property type="protein sequence ID" value="KAH7012696.1"/>
    <property type="molecule type" value="Genomic_DNA"/>
</dbReference>
<keyword evidence="3" id="KW-1185">Reference proteome</keyword>
<protein>
    <submittedName>
        <fullName evidence="2">Uncharacterized protein</fullName>
    </submittedName>
</protein>
<evidence type="ECO:0000256" key="1">
    <source>
        <dbReference type="SAM" id="MobiDB-lite"/>
    </source>
</evidence>
<accession>A0A9P9BFV2</accession>
<dbReference type="RefSeq" id="XP_046004961.1">
    <property type="nucleotide sequence ID" value="XM_046157525.1"/>
</dbReference>
<reference evidence="2" key="1">
    <citation type="journal article" date="2021" name="Nat. Commun.">
        <title>Genetic determinants of endophytism in the Arabidopsis root mycobiome.</title>
        <authorList>
            <person name="Mesny F."/>
            <person name="Miyauchi S."/>
            <person name="Thiergart T."/>
            <person name="Pickel B."/>
            <person name="Atanasova L."/>
            <person name="Karlsson M."/>
            <person name="Huettel B."/>
            <person name="Barry K.W."/>
            <person name="Haridas S."/>
            <person name="Chen C."/>
            <person name="Bauer D."/>
            <person name="Andreopoulos W."/>
            <person name="Pangilinan J."/>
            <person name="LaButti K."/>
            <person name="Riley R."/>
            <person name="Lipzen A."/>
            <person name="Clum A."/>
            <person name="Drula E."/>
            <person name="Henrissat B."/>
            <person name="Kohler A."/>
            <person name="Grigoriev I.V."/>
            <person name="Martin F.M."/>
            <person name="Hacquard S."/>
        </authorList>
    </citation>
    <scope>NUCLEOTIDE SEQUENCE</scope>
    <source>
        <strain evidence="2">MPI-CAGE-CH-0230</strain>
    </source>
</reference>
<evidence type="ECO:0000313" key="3">
    <source>
        <dbReference type="Proteomes" id="UP000756346"/>
    </source>
</evidence>